<reference evidence="2" key="1">
    <citation type="journal article" date="2023" name="G3 (Bethesda)">
        <title>Whole genome assemblies of Zophobas morio and Tenebrio molitor.</title>
        <authorList>
            <person name="Kaur S."/>
            <person name="Stinson S.A."/>
            <person name="diCenzo G.C."/>
        </authorList>
    </citation>
    <scope>NUCLEOTIDE SEQUENCE</scope>
    <source>
        <strain evidence="2">QUZm001</strain>
    </source>
</reference>
<accession>A0AA38INB4</accession>
<evidence type="ECO:0000256" key="1">
    <source>
        <dbReference type="SAM" id="SignalP"/>
    </source>
</evidence>
<organism evidence="2 3">
    <name type="scientific">Zophobas morio</name>
    <dbReference type="NCBI Taxonomy" id="2755281"/>
    <lineage>
        <taxon>Eukaryota</taxon>
        <taxon>Metazoa</taxon>
        <taxon>Ecdysozoa</taxon>
        <taxon>Arthropoda</taxon>
        <taxon>Hexapoda</taxon>
        <taxon>Insecta</taxon>
        <taxon>Pterygota</taxon>
        <taxon>Neoptera</taxon>
        <taxon>Endopterygota</taxon>
        <taxon>Coleoptera</taxon>
        <taxon>Polyphaga</taxon>
        <taxon>Cucujiformia</taxon>
        <taxon>Tenebrionidae</taxon>
        <taxon>Zophobas</taxon>
    </lineage>
</organism>
<name>A0AA38INB4_9CUCU</name>
<keyword evidence="1" id="KW-0732">Signal</keyword>
<comment type="caution">
    <text evidence="2">The sequence shown here is derived from an EMBL/GenBank/DDBJ whole genome shotgun (WGS) entry which is preliminary data.</text>
</comment>
<dbReference type="EMBL" id="JALNTZ010000003">
    <property type="protein sequence ID" value="KAJ3658660.1"/>
    <property type="molecule type" value="Genomic_DNA"/>
</dbReference>
<keyword evidence="3" id="KW-1185">Reference proteome</keyword>
<dbReference type="AlphaFoldDB" id="A0AA38INB4"/>
<feature type="signal peptide" evidence="1">
    <location>
        <begin position="1"/>
        <end position="15"/>
    </location>
</feature>
<sequence length="162" mass="17766">MNFLFLAALVHLARGGIVSEDHGIQHHERATSYQNIHIEHFHPVPTYVKKEDVHLLKHPISLGTSSSKVEVHHGDKHDHGYGFATSDNNIHGHGFDGFDGLSAGHEGAAQVNYQVHDQEDYSQYQGQLGDEGAALGHFQLGSSVPGYGSVETGHLQYDNHES</sequence>
<gene>
    <name evidence="2" type="ORF">Zmor_010386</name>
</gene>
<protein>
    <recommendedName>
        <fullName evidence="4">Cuticle protein</fullName>
    </recommendedName>
</protein>
<feature type="chain" id="PRO_5041454143" description="Cuticle protein" evidence="1">
    <location>
        <begin position="16"/>
        <end position="162"/>
    </location>
</feature>
<dbReference type="Proteomes" id="UP001168821">
    <property type="component" value="Unassembled WGS sequence"/>
</dbReference>
<evidence type="ECO:0008006" key="4">
    <source>
        <dbReference type="Google" id="ProtNLM"/>
    </source>
</evidence>
<proteinExistence type="predicted"/>
<evidence type="ECO:0000313" key="2">
    <source>
        <dbReference type="EMBL" id="KAJ3658660.1"/>
    </source>
</evidence>
<evidence type="ECO:0000313" key="3">
    <source>
        <dbReference type="Proteomes" id="UP001168821"/>
    </source>
</evidence>